<sequence length="352" mass="36415" precursor="true">MTMKFTLLLGAAITAFCLVGQQAQAQLVIVNDTFDDGDLGTNATGTGDGLNTFVAGGGSAIDESGGSANMTLPTNGGRRANFTTKDGASVNSTVVSTFEINEVNLPINVANTGTGNTDRLYFGVRANSSAADVGNPQEGFWIQIESDSLVTGTGNGDFSNGISSLFYQNSAGARNQLASFTFDSMDFTLDAVSVTNPNPLSFVFELTADTYDVTIGGDTISNITGSLSGNFTHGMTTGFASWAGQTENPGLDITVGEVVIETDIGILGDFNGINGVDVADFQILADNLAGELDGSVGYPQGDIDFDGDVDLDDFGQFKDLFPAVVAAATGVPEPSTAILLLFGAFGLACRRR</sequence>
<feature type="signal peptide" evidence="1">
    <location>
        <begin position="1"/>
        <end position="25"/>
    </location>
</feature>
<proteinExistence type="predicted"/>
<dbReference type="AlphaFoldDB" id="A0A517MXI7"/>
<feature type="domain" description="Ice-binding protein C-terminal" evidence="2">
    <location>
        <begin position="331"/>
        <end position="352"/>
    </location>
</feature>
<protein>
    <recommendedName>
        <fullName evidence="2">Ice-binding protein C-terminal domain-containing protein</fullName>
    </recommendedName>
</protein>
<accession>A0A517MXI7</accession>
<reference evidence="3 4" key="1">
    <citation type="submission" date="2019-02" db="EMBL/GenBank/DDBJ databases">
        <title>Deep-cultivation of Planctomycetes and their phenomic and genomic characterization uncovers novel biology.</title>
        <authorList>
            <person name="Wiegand S."/>
            <person name="Jogler M."/>
            <person name="Boedeker C."/>
            <person name="Pinto D."/>
            <person name="Vollmers J."/>
            <person name="Rivas-Marin E."/>
            <person name="Kohn T."/>
            <person name="Peeters S.H."/>
            <person name="Heuer A."/>
            <person name="Rast P."/>
            <person name="Oberbeckmann S."/>
            <person name="Bunk B."/>
            <person name="Jeske O."/>
            <person name="Meyerdierks A."/>
            <person name="Storesund J.E."/>
            <person name="Kallscheuer N."/>
            <person name="Luecker S."/>
            <person name="Lage O.M."/>
            <person name="Pohl T."/>
            <person name="Merkel B.J."/>
            <person name="Hornburger P."/>
            <person name="Mueller R.-W."/>
            <person name="Bruemmer F."/>
            <person name="Labrenz M."/>
            <person name="Spormann A.M."/>
            <person name="Op den Camp H."/>
            <person name="Overmann J."/>
            <person name="Amann R."/>
            <person name="Jetten M.S.M."/>
            <person name="Mascher T."/>
            <person name="Medema M.H."/>
            <person name="Devos D.P."/>
            <person name="Kaster A.-K."/>
            <person name="Ovreas L."/>
            <person name="Rohde M."/>
            <person name="Galperin M.Y."/>
            <person name="Jogler C."/>
        </authorList>
    </citation>
    <scope>NUCLEOTIDE SEQUENCE [LARGE SCALE GENOMIC DNA]</scope>
    <source>
        <strain evidence="3 4">HG15A2</strain>
    </source>
</reference>
<dbReference type="InterPro" id="IPR013424">
    <property type="entry name" value="Ice-binding_C"/>
</dbReference>
<feature type="chain" id="PRO_5021823914" description="Ice-binding protein C-terminal domain-containing protein" evidence="1">
    <location>
        <begin position="26"/>
        <end position="352"/>
    </location>
</feature>
<dbReference type="RefSeq" id="WP_145060772.1">
    <property type="nucleotide sequence ID" value="NZ_CP036263.1"/>
</dbReference>
<dbReference type="NCBIfam" id="TIGR02595">
    <property type="entry name" value="PEP_CTERM"/>
    <property type="match status" value="1"/>
</dbReference>
<keyword evidence="1" id="KW-0732">Signal</keyword>
<name>A0A517MXI7_9BACT</name>
<organism evidence="3 4">
    <name type="scientific">Adhaeretor mobilis</name>
    <dbReference type="NCBI Taxonomy" id="1930276"/>
    <lineage>
        <taxon>Bacteria</taxon>
        <taxon>Pseudomonadati</taxon>
        <taxon>Planctomycetota</taxon>
        <taxon>Planctomycetia</taxon>
        <taxon>Pirellulales</taxon>
        <taxon>Lacipirellulaceae</taxon>
        <taxon>Adhaeretor</taxon>
    </lineage>
</organism>
<evidence type="ECO:0000313" key="4">
    <source>
        <dbReference type="Proteomes" id="UP000319852"/>
    </source>
</evidence>
<evidence type="ECO:0000256" key="1">
    <source>
        <dbReference type="SAM" id="SignalP"/>
    </source>
</evidence>
<dbReference type="EMBL" id="CP036263">
    <property type="protein sequence ID" value="QDS99573.1"/>
    <property type="molecule type" value="Genomic_DNA"/>
</dbReference>
<keyword evidence="4" id="KW-1185">Reference proteome</keyword>
<evidence type="ECO:0000259" key="2">
    <source>
        <dbReference type="Pfam" id="PF07589"/>
    </source>
</evidence>
<dbReference type="Pfam" id="PF07589">
    <property type="entry name" value="PEP-CTERM"/>
    <property type="match status" value="1"/>
</dbReference>
<evidence type="ECO:0000313" key="3">
    <source>
        <dbReference type="EMBL" id="QDS99573.1"/>
    </source>
</evidence>
<dbReference type="Proteomes" id="UP000319852">
    <property type="component" value="Chromosome"/>
</dbReference>
<gene>
    <name evidence="3" type="ORF">HG15A2_28980</name>
</gene>
<dbReference type="KEGG" id="amob:HG15A2_28980"/>